<keyword evidence="2" id="KW-1185">Reference proteome</keyword>
<dbReference type="Proteomes" id="UP001367508">
    <property type="component" value="Unassembled WGS sequence"/>
</dbReference>
<proteinExistence type="predicted"/>
<comment type="caution">
    <text evidence="1">The sequence shown here is derived from an EMBL/GenBank/DDBJ whole genome shotgun (WGS) entry which is preliminary data.</text>
</comment>
<evidence type="ECO:0000313" key="2">
    <source>
        <dbReference type="Proteomes" id="UP001367508"/>
    </source>
</evidence>
<dbReference type="AlphaFoldDB" id="A0AAN9LNC0"/>
<dbReference type="EMBL" id="JAYMYQ010000004">
    <property type="protein sequence ID" value="KAK7339177.1"/>
    <property type="molecule type" value="Genomic_DNA"/>
</dbReference>
<protein>
    <submittedName>
        <fullName evidence="1">Uncharacterized protein</fullName>
    </submittedName>
</protein>
<name>A0AAN9LNC0_CANGL</name>
<accession>A0AAN9LNC0</accession>
<reference evidence="1 2" key="1">
    <citation type="submission" date="2024-01" db="EMBL/GenBank/DDBJ databases">
        <title>The genomes of 5 underutilized Papilionoideae crops provide insights into root nodulation and disease resistanc.</title>
        <authorList>
            <person name="Jiang F."/>
        </authorList>
    </citation>
    <scope>NUCLEOTIDE SEQUENCE [LARGE SCALE GENOMIC DNA]</scope>
    <source>
        <strain evidence="1">LVBAO_FW01</strain>
        <tissue evidence="1">Leaves</tissue>
    </source>
</reference>
<gene>
    <name evidence="1" type="ORF">VNO77_19829</name>
</gene>
<evidence type="ECO:0000313" key="1">
    <source>
        <dbReference type="EMBL" id="KAK7339177.1"/>
    </source>
</evidence>
<organism evidence="1 2">
    <name type="scientific">Canavalia gladiata</name>
    <name type="common">Sword bean</name>
    <name type="synonym">Dolichos gladiatus</name>
    <dbReference type="NCBI Taxonomy" id="3824"/>
    <lineage>
        <taxon>Eukaryota</taxon>
        <taxon>Viridiplantae</taxon>
        <taxon>Streptophyta</taxon>
        <taxon>Embryophyta</taxon>
        <taxon>Tracheophyta</taxon>
        <taxon>Spermatophyta</taxon>
        <taxon>Magnoliopsida</taxon>
        <taxon>eudicotyledons</taxon>
        <taxon>Gunneridae</taxon>
        <taxon>Pentapetalae</taxon>
        <taxon>rosids</taxon>
        <taxon>fabids</taxon>
        <taxon>Fabales</taxon>
        <taxon>Fabaceae</taxon>
        <taxon>Papilionoideae</taxon>
        <taxon>50 kb inversion clade</taxon>
        <taxon>NPAAA clade</taxon>
        <taxon>indigoferoid/millettioid clade</taxon>
        <taxon>Phaseoleae</taxon>
        <taxon>Canavalia</taxon>
    </lineage>
</organism>
<sequence>MEGVTDLGVSIDIPEEEWAWLHRCYIGVVANRTDVHEIHEELASDGITCLTPILMGGDQILLKPIGDEDIRYFFGSDVVDDKWGSSILETDEEELLLANIRELVP</sequence>